<proteinExistence type="predicted"/>
<keyword evidence="3" id="KW-1185">Reference proteome</keyword>
<evidence type="ECO:0008006" key="4">
    <source>
        <dbReference type="Google" id="ProtNLM"/>
    </source>
</evidence>
<evidence type="ECO:0000313" key="2">
    <source>
        <dbReference type="EMBL" id="GJE55554.1"/>
    </source>
</evidence>
<evidence type="ECO:0000256" key="1">
    <source>
        <dbReference type="SAM" id="MobiDB-lite"/>
    </source>
</evidence>
<reference evidence="2" key="2">
    <citation type="submission" date="2021-08" db="EMBL/GenBank/DDBJ databases">
        <authorList>
            <person name="Tani A."/>
            <person name="Ola A."/>
            <person name="Ogura Y."/>
            <person name="Katsura K."/>
            <person name="Hayashi T."/>
        </authorList>
    </citation>
    <scope>NUCLEOTIDE SEQUENCE</scope>
    <source>
        <strain evidence="2">DSM 23674</strain>
    </source>
</reference>
<evidence type="ECO:0000313" key="3">
    <source>
        <dbReference type="Proteomes" id="UP001055101"/>
    </source>
</evidence>
<dbReference type="Proteomes" id="UP001055101">
    <property type="component" value="Unassembled WGS sequence"/>
</dbReference>
<protein>
    <recommendedName>
        <fullName evidence="4">Tc1-like transposase DDE domain-containing protein</fullName>
    </recommendedName>
</protein>
<feature type="region of interest" description="Disordered" evidence="1">
    <location>
        <begin position="122"/>
        <end position="143"/>
    </location>
</feature>
<reference evidence="2" key="1">
    <citation type="journal article" date="2021" name="Front. Microbiol.">
        <title>Comprehensive Comparative Genomics and Phenotyping of Methylobacterium Species.</title>
        <authorList>
            <person name="Alessa O."/>
            <person name="Ogura Y."/>
            <person name="Fujitani Y."/>
            <person name="Takami H."/>
            <person name="Hayashi T."/>
            <person name="Sahin N."/>
            <person name="Tani A."/>
        </authorList>
    </citation>
    <scope>NUCLEOTIDE SEQUENCE</scope>
    <source>
        <strain evidence="2">DSM 23674</strain>
    </source>
</reference>
<gene>
    <name evidence="2" type="ORF">EKPJFOCH_2048</name>
</gene>
<comment type="caution">
    <text evidence="2">The sequence shown here is derived from an EMBL/GenBank/DDBJ whole genome shotgun (WGS) entry which is preliminary data.</text>
</comment>
<accession>A0ABQ4TL35</accession>
<sequence>MIVPDGPNNRVTFQTHVDRVFATSLPSGNIVVMYNFGSHKKQANCASIEIASTSFMPLQHYSPHHNPIEVPISKLKAMLRKATERAVENPLVGHRTPLRHHYARSVRQLLRHHLPRRNRQLLAMSPKPKKSRAAQGCSKPENDDFVSLRHLHPTGLLQLLQRR</sequence>
<dbReference type="EMBL" id="BPRA01000008">
    <property type="protein sequence ID" value="GJE55554.1"/>
    <property type="molecule type" value="Genomic_DNA"/>
</dbReference>
<organism evidence="2 3">
    <name type="scientific">Methylobacterium thuringiense</name>
    <dbReference type="NCBI Taxonomy" id="1003091"/>
    <lineage>
        <taxon>Bacteria</taxon>
        <taxon>Pseudomonadati</taxon>
        <taxon>Pseudomonadota</taxon>
        <taxon>Alphaproteobacteria</taxon>
        <taxon>Hyphomicrobiales</taxon>
        <taxon>Methylobacteriaceae</taxon>
        <taxon>Methylobacterium</taxon>
    </lineage>
</organism>
<name>A0ABQ4TL35_9HYPH</name>